<protein>
    <submittedName>
        <fullName evidence="5">DNA-binding transcriptional MocR family regulator</fullName>
    </submittedName>
</protein>
<dbReference type="PANTHER" id="PTHR42790">
    <property type="entry name" value="AMINOTRANSFERASE"/>
    <property type="match status" value="1"/>
</dbReference>
<evidence type="ECO:0000256" key="1">
    <source>
        <dbReference type="ARBA" id="ARBA00001933"/>
    </source>
</evidence>
<reference evidence="5 6" key="1">
    <citation type="submission" date="2023-07" db="EMBL/GenBank/DDBJ databases">
        <title>Sequencing the genomes of 1000 actinobacteria strains.</title>
        <authorList>
            <person name="Klenk H.-P."/>
        </authorList>
    </citation>
    <scope>NUCLEOTIDE SEQUENCE [LARGE SCALE GENOMIC DNA]</scope>
    <source>
        <strain evidence="5 6">DSM 43749</strain>
    </source>
</reference>
<gene>
    <name evidence="5" type="ORF">J2S66_006958</name>
</gene>
<comment type="caution">
    <text evidence="5">The sequence shown here is derived from an EMBL/GenBank/DDBJ whole genome shotgun (WGS) entry which is preliminary data.</text>
</comment>
<dbReference type="InterPro" id="IPR015424">
    <property type="entry name" value="PyrdxlP-dep_Trfase"/>
</dbReference>
<evidence type="ECO:0000313" key="6">
    <source>
        <dbReference type="Proteomes" id="UP001268819"/>
    </source>
</evidence>
<dbReference type="Proteomes" id="UP001268819">
    <property type="component" value="Unassembled WGS sequence"/>
</dbReference>
<evidence type="ECO:0000313" key="5">
    <source>
        <dbReference type="EMBL" id="MDR6598574.1"/>
    </source>
</evidence>
<dbReference type="SUPFAM" id="SSF53383">
    <property type="entry name" value="PLP-dependent transferases"/>
    <property type="match status" value="1"/>
</dbReference>
<accession>A0ABU1Q8W3</accession>
<dbReference type="InterPro" id="IPR050859">
    <property type="entry name" value="Class-I_PLP-dep_aminotransf"/>
</dbReference>
<sequence>MGRLRTGWVRARPALVERLARFRAVHDLGGSVLDQLAAAELVTGFDAVRDRRVALLRERHDHLAAGLRRELPDWAFDPAPGGQTLWVRLPGCDAASYAQVALRHGVAVLPGGSLDPSGGSGDRLRIAFTADPAVLDDAVAKLAAAWRAYAADPAVRPVLPVMAV</sequence>
<keyword evidence="4" id="KW-0663">Pyridoxal phosphate</keyword>
<organism evidence="5 6">
    <name type="scientific">Saccharothrix longispora</name>
    <dbReference type="NCBI Taxonomy" id="33920"/>
    <lineage>
        <taxon>Bacteria</taxon>
        <taxon>Bacillati</taxon>
        <taxon>Actinomycetota</taxon>
        <taxon>Actinomycetes</taxon>
        <taxon>Pseudonocardiales</taxon>
        <taxon>Pseudonocardiaceae</taxon>
        <taxon>Saccharothrix</taxon>
    </lineage>
</organism>
<keyword evidence="3" id="KW-0808">Transferase</keyword>
<name>A0ABU1Q8W3_9PSEU</name>
<comment type="cofactor">
    <cofactor evidence="1">
        <name>pyridoxal 5'-phosphate</name>
        <dbReference type="ChEBI" id="CHEBI:597326"/>
    </cofactor>
</comment>
<evidence type="ECO:0000256" key="4">
    <source>
        <dbReference type="ARBA" id="ARBA00022898"/>
    </source>
</evidence>
<evidence type="ECO:0000256" key="3">
    <source>
        <dbReference type="ARBA" id="ARBA00022679"/>
    </source>
</evidence>
<evidence type="ECO:0000256" key="2">
    <source>
        <dbReference type="ARBA" id="ARBA00022576"/>
    </source>
</evidence>
<keyword evidence="5" id="KW-0238">DNA-binding</keyword>
<dbReference type="GO" id="GO:0003677">
    <property type="term" value="F:DNA binding"/>
    <property type="evidence" value="ECO:0007669"/>
    <property type="project" value="UniProtKB-KW"/>
</dbReference>
<dbReference type="EMBL" id="JAVDSG010000001">
    <property type="protein sequence ID" value="MDR6598574.1"/>
    <property type="molecule type" value="Genomic_DNA"/>
</dbReference>
<dbReference type="Gene3D" id="3.90.1150.10">
    <property type="entry name" value="Aspartate Aminotransferase, domain 1"/>
    <property type="match status" value="1"/>
</dbReference>
<proteinExistence type="predicted"/>
<dbReference type="InterPro" id="IPR015422">
    <property type="entry name" value="PyrdxlP-dep_Trfase_small"/>
</dbReference>
<keyword evidence="6" id="KW-1185">Reference proteome</keyword>
<dbReference type="PANTHER" id="PTHR42790:SF19">
    <property type="entry name" value="KYNURENINE_ALPHA-AMINOADIPATE AMINOTRANSFERASE, MITOCHONDRIAL"/>
    <property type="match status" value="1"/>
</dbReference>
<keyword evidence="2" id="KW-0032">Aminotransferase</keyword>